<organism evidence="4 6">
    <name type="scientific">Moritella viscosa</name>
    <dbReference type="NCBI Taxonomy" id="80854"/>
    <lineage>
        <taxon>Bacteria</taxon>
        <taxon>Pseudomonadati</taxon>
        <taxon>Pseudomonadota</taxon>
        <taxon>Gammaproteobacteria</taxon>
        <taxon>Alteromonadales</taxon>
        <taxon>Moritellaceae</taxon>
        <taxon>Moritella</taxon>
    </lineage>
</organism>
<evidence type="ECO:0000313" key="3">
    <source>
        <dbReference type="EMBL" id="SGY92804.1"/>
    </source>
</evidence>
<dbReference type="Proteomes" id="UP000182660">
    <property type="component" value="Unassembled WGS sequence"/>
</dbReference>
<dbReference type="EMBL" id="FPLD01000068">
    <property type="protein sequence ID" value="SGZ03379.1"/>
    <property type="molecule type" value="Genomic_DNA"/>
</dbReference>
<dbReference type="Proteomes" id="UP000183794">
    <property type="component" value="Unassembled WGS sequence"/>
</dbReference>
<dbReference type="PANTHER" id="PTHR38687:SF2">
    <property type="entry name" value="CELL DIVISION PROTEIN FTSN"/>
    <property type="match status" value="1"/>
</dbReference>
<name>A0A090IIK3_9GAMM</name>
<dbReference type="InterPro" id="IPR036680">
    <property type="entry name" value="SPOR-like_sf"/>
</dbReference>
<reference evidence="4 6" key="2">
    <citation type="submission" date="2016-11" db="EMBL/GenBank/DDBJ databases">
        <authorList>
            <person name="Jaros S."/>
            <person name="Januszkiewicz K."/>
            <person name="Wedrychowicz H."/>
        </authorList>
    </citation>
    <scope>NUCLEOTIDE SEQUENCE [LARGE SCALE GENOMIC DNA]</scope>
    <source>
        <strain evidence="4">NVI 5450</strain>
    </source>
</reference>
<dbReference type="RefSeq" id="WP_045112234.1">
    <property type="nucleotide sequence ID" value="NZ_CAWQZC010000088.1"/>
</dbReference>
<dbReference type="PROSITE" id="PS51724">
    <property type="entry name" value="SPOR"/>
    <property type="match status" value="1"/>
</dbReference>
<dbReference type="EMBL" id="FPLJ01000053">
    <property type="protein sequence ID" value="SGY92804.1"/>
    <property type="molecule type" value="Genomic_DNA"/>
</dbReference>
<dbReference type="AlphaFoldDB" id="A0A090IIK3"/>
<dbReference type="KEGG" id="mvs:MVIS_4319"/>
<dbReference type="PATRIC" id="fig|80854.5.peg.4577"/>
<evidence type="ECO:0000313" key="6">
    <source>
        <dbReference type="Proteomes" id="UP000183794"/>
    </source>
</evidence>
<dbReference type="STRING" id="80854.MVIS_4319"/>
<keyword evidence="4" id="KW-0132">Cell division</keyword>
<dbReference type="GeneID" id="61296304"/>
<keyword evidence="4" id="KW-0131">Cell cycle</keyword>
<dbReference type="InterPro" id="IPR052521">
    <property type="entry name" value="Cell_div_SPOR-domain"/>
</dbReference>
<evidence type="ECO:0000313" key="4">
    <source>
        <dbReference type="EMBL" id="SGZ03379.1"/>
    </source>
</evidence>
<dbReference type="GO" id="GO:0042834">
    <property type="term" value="F:peptidoglycan binding"/>
    <property type="evidence" value="ECO:0007669"/>
    <property type="project" value="InterPro"/>
</dbReference>
<sequence length="180" mass="20620">MARKDYAGHAPKPRKKRSAKKAPPAKKKRPVLAILLFLLLAIGLGYFLAQISGTAEKSVSKPVKQTQPKKLKVKPLPEKPKEVWQYPQDLQEKEVIVEVPPQQDTGIRYQMQCGSFRQQSQAEAMKATIAFQGYTANVRHTGNWYRVVLGPYERKRTAEKERHQIKRAGVTTCEIWQWKP</sequence>
<protein>
    <submittedName>
        <fullName evidence="4">Cell division protein FtsN</fullName>
    </submittedName>
</protein>
<reference evidence="3 5" key="1">
    <citation type="submission" date="2016-11" db="EMBL/GenBank/DDBJ databases">
        <authorList>
            <person name="Klemetsen T."/>
        </authorList>
    </citation>
    <scope>NUCLEOTIDE SEQUENCE [LARGE SCALE GENOMIC DNA]</scope>
    <source>
        <strain evidence="3">MT 2528</strain>
    </source>
</reference>
<dbReference type="GO" id="GO:0051301">
    <property type="term" value="P:cell division"/>
    <property type="evidence" value="ECO:0007669"/>
    <property type="project" value="UniProtKB-KW"/>
</dbReference>
<evidence type="ECO:0000259" key="2">
    <source>
        <dbReference type="PROSITE" id="PS51724"/>
    </source>
</evidence>
<proteinExistence type="predicted"/>
<gene>
    <name evidence="3" type="ORF">MT2528_2445</name>
    <name evidence="4" type="ORF">NVI5450_2653</name>
</gene>
<dbReference type="PANTHER" id="PTHR38687">
    <property type="entry name" value="CELL DIVISION PROTEIN DEDD-RELATED"/>
    <property type="match status" value="1"/>
</dbReference>
<dbReference type="OrthoDB" id="8558195at2"/>
<dbReference type="Gene3D" id="3.30.70.1070">
    <property type="entry name" value="Sporulation related repeat"/>
    <property type="match status" value="1"/>
</dbReference>
<feature type="compositionally biased region" description="Basic residues" evidence="1">
    <location>
        <begin position="11"/>
        <end position="27"/>
    </location>
</feature>
<dbReference type="InterPro" id="IPR007730">
    <property type="entry name" value="SPOR-like_dom"/>
</dbReference>
<dbReference type="Pfam" id="PF05036">
    <property type="entry name" value="SPOR"/>
    <property type="match status" value="1"/>
</dbReference>
<evidence type="ECO:0000256" key="1">
    <source>
        <dbReference type="SAM" id="MobiDB-lite"/>
    </source>
</evidence>
<dbReference type="HOGENOM" id="CLU_058902_1_0_6"/>
<dbReference type="SUPFAM" id="SSF110997">
    <property type="entry name" value="Sporulation related repeat"/>
    <property type="match status" value="1"/>
</dbReference>
<evidence type="ECO:0000313" key="5">
    <source>
        <dbReference type="Proteomes" id="UP000182660"/>
    </source>
</evidence>
<feature type="domain" description="SPOR" evidence="2">
    <location>
        <begin position="103"/>
        <end position="178"/>
    </location>
</feature>
<accession>A0A090IIK3</accession>
<keyword evidence="5" id="KW-1185">Reference proteome</keyword>
<feature type="region of interest" description="Disordered" evidence="1">
    <location>
        <begin position="1"/>
        <end position="27"/>
    </location>
</feature>